<evidence type="ECO:0000313" key="3">
    <source>
        <dbReference type="Proteomes" id="UP000286954"/>
    </source>
</evidence>
<accession>A0A3T0EB16</accession>
<organism evidence="2 3">
    <name type="scientific">Glycocaulis alkaliphilus</name>
    <dbReference type="NCBI Taxonomy" id="1434191"/>
    <lineage>
        <taxon>Bacteria</taxon>
        <taxon>Pseudomonadati</taxon>
        <taxon>Pseudomonadota</taxon>
        <taxon>Alphaproteobacteria</taxon>
        <taxon>Maricaulales</taxon>
        <taxon>Maricaulaceae</taxon>
        <taxon>Glycocaulis</taxon>
    </lineage>
</organism>
<reference evidence="2 3" key="1">
    <citation type="submission" date="2016-12" db="EMBL/GenBank/DDBJ databases">
        <title>The genome of dimorphic prosthecate Glycocaulis alkaliphilus 6b-8t, isolated from crude oil dictates its adaptability in petroleum environments.</title>
        <authorList>
            <person name="Wu X.-L."/>
            <person name="Geng S."/>
        </authorList>
    </citation>
    <scope>NUCLEOTIDE SEQUENCE [LARGE SCALE GENOMIC DNA]</scope>
    <source>
        <strain evidence="2 3">6B-8</strain>
    </source>
</reference>
<keyword evidence="3" id="KW-1185">Reference proteome</keyword>
<dbReference type="Proteomes" id="UP000286954">
    <property type="component" value="Chromosome"/>
</dbReference>
<name>A0A3T0EB16_9PROT</name>
<sequence>MNAESRAVSLPGFFLTEGLSMTPTPATKKAPDKSGAFH</sequence>
<proteinExistence type="predicted"/>
<dbReference type="EMBL" id="CP018911">
    <property type="protein sequence ID" value="AZU04633.1"/>
    <property type="molecule type" value="Genomic_DNA"/>
</dbReference>
<dbReference type="AlphaFoldDB" id="A0A3T0EB16"/>
<evidence type="ECO:0000256" key="1">
    <source>
        <dbReference type="SAM" id="MobiDB-lite"/>
    </source>
</evidence>
<feature type="region of interest" description="Disordered" evidence="1">
    <location>
        <begin position="18"/>
        <end position="38"/>
    </location>
</feature>
<gene>
    <name evidence="2" type="ORF">X907_2110</name>
</gene>
<evidence type="ECO:0000313" key="2">
    <source>
        <dbReference type="EMBL" id="AZU04633.1"/>
    </source>
</evidence>
<protein>
    <submittedName>
        <fullName evidence="2">Uncharacterized protein</fullName>
    </submittedName>
</protein>
<dbReference type="KEGG" id="gak:X907_2110"/>